<reference evidence="1" key="2">
    <citation type="submission" date="2020-11" db="EMBL/GenBank/DDBJ databases">
        <authorList>
            <person name="McCartney M.A."/>
            <person name="Auch B."/>
            <person name="Kono T."/>
            <person name="Mallez S."/>
            <person name="Becker A."/>
            <person name="Gohl D.M."/>
            <person name="Silverstein K.A.T."/>
            <person name="Koren S."/>
            <person name="Bechman K.B."/>
            <person name="Herman A."/>
            <person name="Abrahante J.E."/>
            <person name="Garbe J."/>
        </authorList>
    </citation>
    <scope>NUCLEOTIDE SEQUENCE</scope>
    <source>
        <strain evidence="1">Duluth1</strain>
        <tissue evidence="1">Whole animal</tissue>
    </source>
</reference>
<comment type="caution">
    <text evidence="1">The sequence shown here is derived from an EMBL/GenBank/DDBJ whole genome shotgun (WGS) entry which is preliminary data.</text>
</comment>
<proteinExistence type="predicted"/>
<dbReference type="EMBL" id="JAIWYP010000003">
    <property type="protein sequence ID" value="KAH3854207.1"/>
    <property type="molecule type" value="Genomic_DNA"/>
</dbReference>
<organism evidence="1 2">
    <name type="scientific">Dreissena polymorpha</name>
    <name type="common">Zebra mussel</name>
    <name type="synonym">Mytilus polymorpha</name>
    <dbReference type="NCBI Taxonomy" id="45954"/>
    <lineage>
        <taxon>Eukaryota</taxon>
        <taxon>Metazoa</taxon>
        <taxon>Spiralia</taxon>
        <taxon>Lophotrochozoa</taxon>
        <taxon>Mollusca</taxon>
        <taxon>Bivalvia</taxon>
        <taxon>Autobranchia</taxon>
        <taxon>Heteroconchia</taxon>
        <taxon>Euheterodonta</taxon>
        <taxon>Imparidentia</taxon>
        <taxon>Neoheterodontei</taxon>
        <taxon>Myida</taxon>
        <taxon>Dreissenoidea</taxon>
        <taxon>Dreissenidae</taxon>
        <taxon>Dreissena</taxon>
    </lineage>
</organism>
<accession>A0A9D4R516</accession>
<sequence length="118" mass="13718">MWLCRAPHSSQIWDNFRSLPFFVKFLLHAFTVKFIYTRSQYWVYIITANIRHFTFLCEGGKAAQDRDFSALGSVLLSFSGFNLFERQGASSSYSKNTPGNPICCEKLDVLREVTDRFR</sequence>
<evidence type="ECO:0000313" key="1">
    <source>
        <dbReference type="EMBL" id="KAH3854207.1"/>
    </source>
</evidence>
<gene>
    <name evidence="1" type="ORF">DPMN_096746</name>
</gene>
<evidence type="ECO:0000313" key="2">
    <source>
        <dbReference type="Proteomes" id="UP000828390"/>
    </source>
</evidence>
<dbReference type="Proteomes" id="UP000828390">
    <property type="component" value="Unassembled WGS sequence"/>
</dbReference>
<name>A0A9D4R516_DREPO</name>
<protein>
    <submittedName>
        <fullName evidence="1">Uncharacterized protein</fullName>
    </submittedName>
</protein>
<reference evidence="1" key="1">
    <citation type="journal article" date="2019" name="bioRxiv">
        <title>The Genome of the Zebra Mussel, Dreissena polymorpha: A Resource for Invasive Species Research.</title>
        <authorList>
            <person name="McCartney M.A."/>
            <person name="Auch B."/>
            <person name="Kono T."/>
            <person name="Mallez S."/>
            <person name="Zhang Y."/>
            <person name="Obille A."/>
            <person name="Becker A."/>
            <person name="Abrahante J.E."/>
            <person name="Garbe J."/>
            <person name="Badalamenti J.P."/>
            <person name="Herman A."/>
            <person name="Mangelson H."/>
            <person name="Liachko I."/>
            <person name="Sullivan S."/>
            <person name="Sone E.D."/>
            <person name="Koren S."/>
            <person name="Silverstein K.A.T."/>
            <person name="Beckman K.B."/>
            <person name="Gohl D.M."/>
        </authorList>
    </citation>
    <scope>NUCLEOTIDE SEQUENCE</scope>
    <source>
        <strain evidence="1">Duluth1</strain>
        <tissue evidence="1">Whole animal</tissue>
    </source>
</reference>
<dbReference type="AlphaFoldDB" id="A0A9D4R516"/>
<keyword evidence="2" id="KW-1185">Reference proteome</keyword>